<gene>
    <name evidence="1" type="ORF">ALC56_11153</name>
</gene>
<evidence type="ECO:0000313" key="2">
    <source>
        <dbReference type="Proteomes" id="UP000078541"/>
    </source>
</evidence>
<dbReference type="Proteomes" id="UP000078541">
    <property type="component" value="Unassembled WGS sequence"/>
</dbReference>
<name>A0A195F3K3_9HYME</name>
<reference evidence="1 2" key="1">
    <citation type="submission" date="2016-03" db="EMBL/GenBank/DDBJ databases">
        <title>Trachymyrmex septentrionalis WGS genome.</title>
        <authorList>
            <person name="Nygaard S."/>
            <person name="Hu H."/>
            <person name="Boomsma J."/>
            <person name="Zhang G."/>
        </authorList>
    </citation>
    <scope>NUCLEOTIDE SEQUENCE [LARGE SCALE GENOMIC DNA]</scope>
    <source>
        <strain evidence="1">Tsep2-gDNA-1</strain>
        <tissue evidence="1">Whole body</tissue>
    </source>
</reference>
<dbReference type="AlphaFoldDB" id="A0A195F3K3"/>
<protein>
    <submittedName>
        <fullName evidence="1">Uncharacterized protein</fullName>
    </submittedName>
</protein>
<dbReference type="EMBL" id="KQ981856">
    <property type="protein sequence ID" value="KYN34664.1"/>
    <property type="molecule type" value="Genomic_DNA"/>
</dbReference>
<accession>A0A195F3K3</accession>
<organism evidence="1 2">
    <name type="scientific">Trachymyrmex septentrionalis</name>
    <dbReference type="NCBI Taxonomy" id="34720"/>
    <lineage>
        <taxon>Eukaryota</taxon>
        <taxon>Metazoa</taxon>
        <taxon>Ecdysozoa</taxon>
        <taxon>Arthropoda</taxon>
        <taxon>Hexapoda</taxon>
        <taxon>Insecta</taxon>
        <taxon>Pterygota</taxon>
        <taxon>Neoptera</taxon>
        <taxon>Endopterygota</taxon>
        <taxon>Hymenoptera</taxon>
        <taxon>Apocrita</taxon>
        <taxon>Aculeata</taxon>
        <taxon>Formicoidea</taxon>
        <taxon>Formicidae</taxon>
        <taxon>Myrmicinae</taxon>
        <taxon>Trachymyrmex</taxon>
    </lineage>
</organism>
<dbReference type="STRING" id="34720.A0A195F3K3"/>
<sequence length="85" mass="9671">MGVPFNLIFKHFAGKYVRWLGKVTKRCANTLIGVLKEAGPRGEIVTQVSSSQDKHHDEQTAKTVRSERTQWRQWLACISGLHHIS</sequence>
<proteinExistence type="predicted"/>
<keyword evidence="2" id="KW-1185">Reference proteome</keyword>
<evidence type="ECO:0000313" key="1">
    <source>
        <dbReference type="EMBL" id="KYN34664.1"/>
    </source>
</evidence>